<dbReference type="Gene3D" id="1.10.150.240">
    <property type="entry name" value="Putative phosphatase, domain 2"/>
    <property type="match status" value="1"/>
</dbReference>
<comment type="similarity">
    <text evidence="1">Belongs to the HAD-like hydrolase superfamily.</text>
</comment>
<dbReference type="GO" id="GO:0016787">
    <property type="term" value="F:hydrolase activity"/>
    <property type="evidence" value="ECO:0007669"/>
    <property type="project" value="UniProtKB-KW"/>
</dbReference>
<evidence type="ECO:0000313" key="3">
    <source>
        <dbReference type="EMBL" id="MBX8643326.1"/>
    </source>
</evidence>
<dbReference type="Pfam" id="PF00702">
    <property type="entry name" value="Hydrolase"/>
    <property type="match status" value="1"/>
</dbReference>
<evidence type="ECO:0000256" key="1">
    <source>
        <dbReference type="ARBA" id="ARBA00007958"/>
    </source>
</evidence>
<gene>
    <name evidence="2" type="ORF">J9259_04470</name>
    <name evidence="3" type="ORF">KIY12_01150</name>
</gene>
<dbReference type="InterPro" id="IPR023198">
    <property type="entry name" value="PGP-like_dom2"/>
</dbReference>
<dbReference type="InterPro" id="IPR006439">
    <property type="entry name" value="HAD-SF_hydro_IA"/>
</dbReference>
<dbReference type="Gene3D" id="3.40.50.1000">
    <property type="entry name" value="HAD superfamily/HAD-like"/>
    <property type="match status" value="1"/>
</dbReference>
<dbReference type="SUPFAM" id="SSF56784">
    <property type="entry name" value="HAD-like"/>
    <property type="match status" value="1"/>
</dbReference>
<protein>
    <submittedName>
        <fullName evidence="2">HAD-IA family hydrolase</fullName>
    </submittedName>
</protein>
<dbReference type="Proteomes" id="UP000716004">
    <property type="component" value="Unassembled WGS sequence"/>
</dbReference>
<dbReference type="PANTHER" id="PTHR43611">
    <property type="entry name" value="ALPHA-D-GLUCOSE 1-PHOSPHATE PHOSPHATASE"/>
    <property type="match status" value="1"/>
</dbReference>
<dbReference type="EMBL" id="JAHEAC010000004">
    <property type="protein sequence ID" value="MBX8643326.1"/>
    <property type="molecule type" value="Genomic_DNA"/>
</dbReference>
<comment type="caution">
    <text evidence="2">The sequence shown here is derived from an EMBL/GenBank/DDBJ whole genome shotgun (WGS) entry which is preliminary data.</text>
</comment>
<dbReference type="PANTHER" id="PTHR43611:SF3">
    <property type="entry name" value="FLAVIN MONONUCLEOTIDE HYDROLASE 1, CHLOROPLATIC"/>
    <property type="match status" value="1"/>
</dbReference>
<accession>A0A8J7YK96</accession>
<name>A0A8J7YK96_9ARCH</name>
<proteinExistence type="inferred from homology"/>
<dbReference type="InterPro" id="IPR036412">
    <property type="entry name" value="HAD-like_sf"/>
</dbReference>
<dbReference type="AlphaFoldDB" id="A0A8J7YK96"/>
<dbReference type="EMBL" id="JAGVSJ010000008">
    <property type="protein sequence ID" value="MBX8631759.1"/>
    <property type="molecule type" value="Genomic_DNA"/>
</dbReference>
<dbReference type="InterPro" id="IPR023214">
    <property type="entry name" value="HAD_sf"/>
</dbReference>
<sequence>MHDEVNLILTDIGGVCVENPYRILSEILYRSFGKDSDLSYETMKSLARKLDAGTMTFDDFALGVIHSTGVPLDVVSFTKLHDESLLEKKDVIELYLRVRRMYDLRLEAVSNMPEHTWQMLSRKFGFQEIFDRTFLSFRTGILKPDPGIFRLVLSEENSSAQNCIFIDDSAENVKAAEASGIESHHFVDSAGLRTFLERVGLKPD</sequence>
<keyword evidence="2" id="KW-0378">Hydrolase</keyword>
<evidence type="ECO:0000313" key="2">
    <source>
        <dbReference type="EMBL" id="MBX8631759.1"/>
    </source>
</evidence>
<dbReference type="NCBIfam" id="TIGR01509">
    <property type="entry name" value="HAD-SF-IA-v3"/>
    <property type="match status" value="1"/>
</dbReference>
<organism evidence="2 4">
    <name type="scientific">Candidatus Sysuiplasma superficiale</name>
    <dbReference type="NCBI Taxonomy" id="2823368"/>
    <lineage>
        <taxon>Archaea</taxon>
        <taxon>Methanobacteriati</taxon>
        <taxon>Thermoplasmatota</taxon>
        <taxon>Thermoplasmata</taxon>
        <taxon>Candidatus Sysuiplasmatales</taxon>
        <taxon>Candidatus Sysuiplasmataceae</taxon>
        <taxon>Candidatus Sysuiplasma</taxon>
    </lineage>
</organism>
<dbReference type="Proteomes" id="UP000750197">
    <property type="component" value="Unassembled WGS sequence"/>
</dbReference>
<reference evidence="2" key="1">
    <citation type="submission" date="2021-04" db="EMBL/GenBank/DDBJ databases">
        <title>Genomic insights into ecological role and evolution of a novel Thermoplasmata order Candidatus Sysuiplasmatales.</title>
        <authorList>
            <person name="Yuan Y."/>
        </authorList>
    </citation>
    <scope>NUCLEOTIDE SEQUENCE</scope>
    <source>
        <strain evidence="3">TUT19-bin139</strain>
        <strain evidence="2">YP2-bin.285</strain>
    </source>
</reference>
<evidence type="ECO:0000313" key="4">
    <source>
        <dbReference type="Proteomes" id="UP000716004"/>
    </source>
</evidence>